<evidence type="ECO:0000256" key="2">
    <source>
        <dbReference type="ARBA" id="ARBA00022448"/>
    </source>
</evidence>
<protein>
    <submittedName>
        <fullName evidence="7">Uncharacterized protein</fullName>
    </submittedName>
</protein>
<dbReference type="AlphaFoldDB" id="A0A0E0LRR4"/>
<reference evidence="7" key="2">
    <citation type="submission" date="2018-05" db="EMBL/GenBank/DDBJ databases">
        <title>OpunRS2 (Oryza punctata Reference Sequence Version 2).</title>
        <authorList>
            <person name="Zhang J."/>
            <person name="Kudrna D."/>
            <person name="Lee S."/>
            <person name="Talag J."/>
            <person name="Welchert J."/>
            <person name="Wing R.A."/>
        </authorList>
    </citation>
    <scope>NUCLEOTIDE SEQUENCE [LARGE SCALE GENOMIC DNA]</scope>
</reference>
<dbReference type="Pfam" id="PF01813">
    <property type="entry name" value="ATP-synt_D"/>
    <property type="match status" value="1"/>
</dbReference>
<name>A0A0E0LRR4_ORYPU</name>
<keyword evidence="2" id="KW-0813">Transport</keyword>
<keyword evidence="8" id="KW-1185">Reference proteome</keyword>
<dbReference type="Gene3D" id="1.10.287.3240">
    <property type="match status" value="1"/>
</dbReference>
<dbReference type="eggNOG" id="KOG1647">
    <property type="taxonomic scope" value="Eukaryota"/>
</dbReference>
<dbReference type="InterPro" id="IPR055414">
    <property type="entry name" value="LRR_R13L4/SHOC2-like"/>
</dbReference>
<feature type="domain" description="Disease resistance R13L4/SHOC-2-like LRR" evidence="6">
    <location>
        <begin position="438"/>
        <end position="580"/>
    </location>
</feature>
<evidence type="ECO:0000313" key="8">
    <source>
        <dbReference type="Proteomes" id="UP000026962"/>
    </source>
</evidence>
<dbReference type="Pfam" id="PF23598">
    <property type="entry name" value="LRR_14"/>
    <property type="match status" value="2"/>
</dbReference>
<evidence type="ECO:0000259" key="5">
    <source>
        <dbReference type="Pfam" id="PF23559"/>
    </source>
</evidence>
<dbReference type="InterPro" id="IPR058922">
    <property type="entry name" value="WHD_DRP"/>
</dbReference>
<evidence type="ECO:0000256" key="3">
    <source>
        <dbReference type="ARBA" id="ARBA00022737"/>
    </source>
</evidence>
<accession>A0A0E0LRR4</accession>
<dbReference type="EnsemblPlants" id="OPUNC08G04200.1">
    <property type="protein sequence ID" value="OPUNC08G04200.1"/>
    <property type="gene ID" value="OPUNC08G04200"/>
</dbReference>
<dbReference type="InterPro" id="IPR002699">
    <property type="entry name" value="V_ATPase_D"/>
</dbReference>
<dbReference type="PANTHER" id="PTHR11671">
    <property type="entry name" value="V-TYPE ATP SYNTHASE SUBUNIT D"/>
    <property type="match status" value="1"/>
</dbReference>
<dbReference type="Proteomes" id="UP000026962">
    <property type="component" value="Chromosome 8"/>
</dbReference>
<organism evidence="7">
    <name type="scientific">Oryza punctata</name>
    <name type="common">Red rice</name>
    <dbReference type="NCBI Taxonomy" id="4537"/>
    <lineage>
        <taxon>Eukaryota</taxon>
        <taxon>Viridiplantae</taxon>
        <taxon>Streptophyta</taxon>
        <taxon>Embryophyta</taxon>
        <taxon>Tracheophyta</taxon>
        <taxon>Spermatophyta</taxon>
        <taxon>Magnoliopsida</taxon>
        <taxon>Liliopsida</taxon>
        <taxon>Poales</taxon>
        <taxon>Poaceae</taxon>
        <taxon>BOP clade</taxon>
        <taxon>Oryzoideae</taxon>
        <taxon>Oryzeae</taxon>
        <taxon>Oryzinae</taxon>
        <taxon>Oryza</taxon>
    </lineage>
</organism>
<reference evidence="7" key="1">
    <citation type="submission" date="2015-04" db="UniProtKB">
        <authorList>
            <consortium name="EnsemblPlants"/>
        </authorList>
    </citation>
    <scope>IDENTIFICATION</scope>
</reference>
<dbReference type="GO" id="GO:0046961">
    <property type="term" value="F:proton-transporting ATPase activity, rotational mechanism"/>
    <property type="evidence" value="ECO:0007669"/>
    <property type="project" value="InterPro"/>
</dbReference>
<keyword evidence="4" id="KW-0406">Ion transport</keyword>
<dbReference type="Pfam" id="PF23559">
    <property type="entry name" value="WHD_DRP"/>
    <property type="match status" value="1"/>
</dbReference>
<feature type="domain" description="Disease resistance R13L4/SHOC-2-like LRR" evidence="6">
    <location>
        <begin position="107"/>
        <end position="420"/>
    </location>
</feature>
<dbReference type="eggNOG" id="KOG4658">
    <property type="taxonomic scope" value="Eukaryota"/>
</dbReference>
<dbReference type="Gramene" id="OPUNC08G04200.1">
    <property type="protein sequence ID" value="OPUNC08G04200.1"/>
    <property type="gene ID" value="OPUNC08G04200"/>
</dbReference>
<comment type="similarity">
    <text evidence="1">Belongs to the V-ATPase D subunit family.</text>
</comment>
<dbReference type="HOGENOM" id="CLU_282922_0_0_1"/>
<sequence length="1103" mass="125288">MEGFVHVEHAGIRLFELGEGYFNELVNRSMIQLVEAENEGYISSCRVHDMVLDMIRSLLSEENFVTVWKDSSEKRKLPMRNARRLALQSRSIKEQNGNQLANIGMEQVRSFIANDCDDISMLFPRFQVLRVLVLEDCDDVEGCGGNTYISKLPKEVGGLKFLQTLDLPQAVGLLTQLLFLHADRNTTVPASLISKLTSLQELWTWPGSAYYCGMDPVAGATLTRHFAKELVDESTERDLLESLGNLHKIQSVDIRGSPLEKGVTWDAGFASPWHLRHLNLECFEFSRLPMWVNSWLLPNLSHLDMKVQVMKEQDMETLGRLPELRCLILDSRCTKLVRIKNTGSECGIMPSLESLAFGVHVRFLKDADLLGFEKLGLVSLPSSLQRVTAEINSWDAHDTEVEEAEAMLEHAAIVHPNHPVFQTTRPFGKYSMLLPDQEVNVFDGQDIEALGRLPELHCLKICTGYNGIVSSTKTSKGGYFQKLRVFNTPFCYIRFDLHGIMCIKEKAVMSNLRVLKFLVYILKDVGLPSFSDLLNFAHLGTSSLRRVEVDINCRGAHAVEVEEVEAMLAHTAAIHLNHPCLDTKRLWDYAMLSPREEPSSFFPKVVEKHVNLRMFKNAGYEFIFGFLLARNPCIQKFSISINCEKASLEEVEEAEADARSAVDIHANRPTLELKRYNEDKMVAACRAAHGRAVEVLVELASLQTSFMTLDAAIKATNRRVNALENVVKPRLENTIAYIRGELDEQEREEFFRLKKIQGYKQRELERQVEAAMRYAEEKVAGEVALKRGVSQYEFPWKNARRLCSPALEPKREGELANMEGKQLRSLLMSECYDITMELPISFHVLRVLEVQHHFIMNIHNNITMKHIGSSLHLSTTRMLPTTTRTLPDVIGKLMSLQELSVYSYGGDTLQFVKDETSVLLYSLCNLHKIQTMKIFDDYDVNVLDGQDIEALGGLPELHYLPICTEYDGIVSNMKIGYCQKFESFQHTLLLCPMLAYLNFTHLGTSSLRRVEVDINYRGAHAVEVEEAEATLVHAAAIHPNRPSLETKRLWDYVMLSPREEKASLEEVEEAGADARYAVDVHANRPTLELKRYNEDKMVLSDQH</sequence>
<dbReference type="SUPFAM" id="SSF52047">
    <property type="entry name" value="RNI-like"/>
    <property type="match status" value="1"/>
</dbReference>
<keyword evidence="3" id="KW-0677">Repeat</keyword>
<evidence type="ECO:0000256" key="4">
    <source>
        <dbReference type="ARBA" id="ARBA00023065"/>
    </source>
</evidence>
<evidence type="ECO:0000259" key="6">
    <source>
        <dbReference type="Pfam" id="PF23598"/>
    </source>
</evidence>
<evidence type="ECO:0000256" key="1">
    <source>
        <dbReference type="ARBA" id="ARBA00005850"/>
    </source>
</evidence>
<dbReference type="InterPro" id="IPR032675">
    <property type="entry name" value="LRR_dom_sf"/>
</dbReference>
<feature type="domain" description="Disease resistance protein winged helix" evidence="5">
    <location>
        <begin position="2"/>
        <end position="55"/>
    </location>
</feature>
<dbReference type="STRING" id="4537.A0A0E0LRR4"/>
<proteinExistence type="inferred from homology"/>
<dbReference type="NCBIfam" id="TIGR00309">
    <property type="entry name" value="V_ATPase_subD"/>
    <property type="match status" value="1"/>
</dbReference>
<dbReference type="SUPFAM" id="SSF52058">
    <property type="entry name" value="L domain-like"/>
    <property type="match status" value="1"/>
</dbReference>
<dbReference type="Gene3D" id="3.80.10.10">
    <property type="entry name" value="Ribonuclease Inhibitor"/>
    <property type="match status" value="2"/>
</dbReference>
<evidence type="ECO:0000313" key="7">
    <source>
        <dbReference type="EnsemblPlants" id="OPUNC08G04200.1"/>
    </source>
</evidence>